<dbReference type="RefSeq" id="WP_081202875.1">
    <property type="nucleotide sequence ID" value="NZ_FOCZ01000016.1"/>
</dbReference>
<evidence type="ECO:0000313" key="1">
    <source>
        <dbReference type="EMBL" id="OQP44821.1"/>
    </source>
</evidence>
<evidence type="ECO:0000313" key="2">
    <source>
        <dbReference type="Proteomes" id="UP000192610"/>
    </source>
</evidence>
<protein>
    <submittedName>
        <fullName evidence="1">Uncharacterized protein</fullName>
    </submittedName>
</protein>
<keyword evidence="2" id="KW-1185">Reference proteome</keyword>
<comment type="caution">
    <text evidence="1">The sequence shown here is derived from an EMBL/GenBank/DDBJ whole genome shotgun (WGS) entry which is preliminary data.</text>
</comment>
<gene>
    <name evidence="1" type="ORF">A4H97_10695</name>
</gene>
<accession>A0A1V9EFJ5</accession>
<dbReference type="EMBL" id="LVXG01000034">
    <property type="protein sequence ID" value="OQP44821.1"/>
    <property type="molecule type" value="Genomic_DNA"/>
</dbReference>
<organism evidence="1 2">
    <name type="scientific">Niastella yeongjuensis</name>
    <dbReference type="NCBI Taxonomy" id="354355"/>
    <lineage>
        <taxon>Bacteria</taxon>
        <taxon>Pseudomonadati</taxon>
        <taxon>Bacteroidota</taxon>
        <taxon>Chitinophagia</taxon>
        <taxon>Chitinophagales</taxon>
        <taxon>Chitinophagaceae</taxon>
        <taxon>Niastella</taxon>
    </lineage>
</organism>
<reference evidence="2" key="1">
    <citation type="submission" date="2016-04" db="EMBL/GenBank/DDBJ databases">
        <authorList>
            <person name="Chen L."/>
            <person name="Zhuang W."/>
            <person name="Wang G."/>
        </authorList>
    </citation>
    <scope>NUCLEOTIDE SEQUENCE [LARGE SCALE GENOMIC DNA]</scope>
    <source>
        <strain evidence="2">17621</strain>
    </source>
</reference>
<name>A0A1V9EFJ5_9BACT</name>
<dbReference type="AlphaFoldDB" id="A0A1V9EFJ5"/>
<proteinExistence type="predicted"/>
<dbReference type="Proteomes" id="UP000192610">
    <property type="component" value="Unassembled WGS sequence"/>
</dbReference>
<sequence length="186" mass="21873">MYLWAGFYKTGSSNVEEALHRLGLGNYRSTSQKFGFFYTFRNMNDNNLFATMTANNYLMITDINYSIIANHTKEINPLLRELELIKNFQVEEFMKIYYENNSNIEAFARGRNGLLEQFVYTAADSRMSYELAKYGNEDEENPFETINPFEEVCETIENITEKVFGKKIYSEFGDLQEFELEQFIKS</sequence>
<dbReference type="STRING" id="354355.SAMN05660816_05959"/>